<dbReference type="GO" id="GO:0004364">
    <property type="term" value="F:glutathione transferase activity"/>
    <property type="evidence" value="ECO:0007669"/>
    <property type="project" value="UniProtKB-EC"/>
</dbReference>
<dbReference type="SFLD" id="SFLDG01151">
    <property type="entry name" value="Main.2:_Nu-like"/>
    <property type="match status" value="1"/>
</dbReference>
<comment type="function">
    <text evidence="5">Involved in the oxidative stress response and detoxification.</text>
</comment>
<dbReference type="Proteomes" id="UP000076842">
    <property type="component" value="Unassembled WGS sequence"/>
</dbReference>
<dbReference type="SUPFAM" id="SSF47616">
    <property type="entry name" value="GST C-terminal domain-like"/>
    <property type="match status" value="1"/>
</dbReference>
<dbReference type="PROSITE" id="PS50405">
    <property type="entry name" value="GST_CTER"/>
    <property type="match status" value="1"/>
</dbReference>
<dbReference type="InterPro" id="IPR036249">
    <property type="entry name" value="Thioredoxin-like_sf"/>
</dbReference>
<protein>
    <recommendedName>
        <fullName evidence="2">glutathione transferase</fullName>
        <ecNumber evidence="2">2.5.1.18</ecNumber>
    </recommendedName>
</protein>
<dbReference type="InterPro" id="IPR040079">
    <property type="entry name" value="Glutathione_S-Trfase"/>
</dbReference>
<dbReference type="SFLD" id="SFLDS00019">
    <property type="entry name" value="Glutathione_Transferase_(cytos"/>
    <property type="match status" value="1"/>
</dbReference>
<proteinExistence type="inferred from homology"/>
<dbReference type="Gene3D" id="1.20.1050.130">
    <property type="match status" value="1"/>
</dbReference>
<accession>A0A165DXK9</accession>
<evidence type="ECO:0000256" key="4">
    <source>
        <dbReference type="ARBA" id="ARBA00047960"/>
    </source>
</evidence>
<dbReference type="InParanoid" id="A0A165DXK9"/>
<sequence>MSHGKQFTLYTHAGGPNGWKVALALELLGLTYEPIYLDFSKGEHKGPEYTKLNPNGRIPTIIDHKNGDFTLWESGAILQYLVDKYDPEHKISVSTEADKFKQLQWLFFQASGQGPYFGQAAWFGHYHPEKIPSAIERYQNEIKRVWSVLESVLKNQDWLVGNKLTIADISFVPWNDGAKKGLAGIDEATFEKDYPSVAKWHTALVTEPTIKKVLDAKAAL</sequence>
<dbReference type="FunFam" id="1.20.1050.130:FF:000016">
    <property type="entry name" value="Glutathione S-transferase 1"/>
    <property type="match status" value="1"/>
</dbReference>
<dbReference type="PROSITE" id="PS50404">
    <property type="entry name" value="GST_NTER"/>
    <property type="match status" value="1"/>
</dbReference>
<dbReference type="STRING" id="1353952.A0A165DXK9"/>
<dbReference type="GO" id="GO:0005737">
    <property type="term" value="C:cytoplasm"/>
    <property type="evidence" value="ECO:0007669"/>
    <property type="project" value="UniProtKB-ARBA"/>
</dbReference>
<dbReference type="SUPFAM" id="SSF52833">
    <property type="entry name" value="Thioredoxin-like"/>
    <property type="match status" value="1"/>
</dbReference>
<dbReference type="InterPro" id="IPR004046">
    <property type="entry name" value="GST_C"/>
</dbReference>
<evidence type="ECO:0000313" key="9">
    <source>
        <dbReference type="EMBL" id="KZT53749.1"/>
    </source>
</evidence>
<dbReference type="CDD" id="cd03048">
    <property type="entry name" value="GST_N_Ure2p_like"/>
    <property type="match status" value="1"/>
</dbReference>
<reference evidence="9 10" key="1">
    <citation type="journal article" date="2016" name="Mol. Biol. Evol.">
        <title>Comparative Genomics of Early-Diverging Mushroom-Forming Fungi Provides Insights into the Origins of Lignocellulose Decay Capabilities.</title>
        <authorList>
            <person name="Nagy L.G."/>
            <person name="Riley R."/>
            <person name="Tritt A."/>
            <person name="Adam C."/>
            <person name="Daum C."/>
            <person name="Floudas D."/>
            <person name="Sun H."/>
            <person name="Yadav J.S."/>
            <person name="Pangilinan J."/>
            <person name="Larsson K.H."/>
            <person name="Matsuura K."/>
            <person name="Barry K."/>
            <person name="Labutti K."/>
            <person name="Kuo R."/>
            <person name="Ohm R.A."/>
            <person name="Bhattacharya S.S."/>
            <person name="Shirouzu T."/>
            <person name="Yoshinaga Y."/>
            <person name="Martin F.M."/>
            <person name="Grigoriev I.V."/>
            <person name="Hibbett D.S."/>
        </authorList>
    </citation>
    <scope>NUCLEOTIDE SEQUENCE [LARGE SCALE GENOMIC DNA]</scope>
    <source>
        <strain evidence="9 10">HHB12733</strain>
    </source>
</reference>
<dbReference type="InterPro" id="IPR010987">
    <property type="entry name" value="Glutathione-S-Trfase_C-like"/>
</dbReference>
<dbReference type="PANTHER" id="PTHR44051:SF3">
    <property type="entry name" value="TRANSCRIPTIONAL REGULATOR URE2"/>
    <property type="match status" value="1"/>
</dbReference>
<evidence type="ECO:0000256" key="1">
    <source>
        <dbReference type="ARBA" id="ARBA00007409"/>
    </source>
</evidence>
<feature type="domain" description="GST C-terminal" evidence="8">
    <location>
        <begin position="95"/>
        <end position="220"/>
    </location>
</feature>
<keyword evidence="10" id="KW-1185">Reference proteome</keyword>
<dbReference type="Pfam" id="PF02798">
    <property type="entry name" value="GST_N"/>
    <property type="match status" value="1"/>
</dbReference>
<dbReference type="InterPro" id="IPR004045">
    <property type="entry name" value="Glutathione_S-Trfase_N"/>
</dbReference>
<evidence type="ECO:0000256" key="2">
    <source>
        <dbReference type="ARBA" id="ARBA00012452"/>
    </source>
</evidence>
<feature type="domain" description="GST N-terminal" evidence="7">
    <location>
        <begin position="5"/>
        <end position="89"/>
    </location>
</feature>
<dbReference type="OrthoDB" id="422574at2759"/>
<feature type="non-terminal residue" evidence="9">
    <location>
        <position position="220"/>
    </location>
</feature>
<evidence type="ECO:0000256" key="3">
    <source>
        <dbReference type="ARBA" id="ARBA00022679"/>
    </source>
</evidence>
<evidence type="ECO:0000259" key="8">
    <source>
        <dbReference type="PROSITE" id="PS50405"/>
    </source>
</evidence>
<evidence type="ECO:0000259" key="7">
    <source>
        <dbReference type="PROSITE" id="PS50404"/>
    </source>
</evidence>
<organism evidence="9 10">
    <name type="scientific">Calocera cornea HHB12733</name>
    <dbReference type="NCBI Taxonomy" id="1353952"/>
    <lineage>
        <taxon>Eukaryota</taxon>
        <taxon>Fungi</taxon>
        <taxon>Dikarya</taxon>
        <taxon>Basidiomycota</taxon>
        <taxon>Agaricomycotina</taxon>
        <taxon>Dacrymycetes</taxon>
        <taxon>Dacrymycetales</taxon>
        <taxon>Dacrymycetaceae</taxon>
        <taxon>Calocera</taxon>
    </lineage>
</organism>
<gene>
    <name evidence="9" type="ORF">CALCODRAFT_422758</name>
</gene>
<dbReference type="FunCoup" id="A0A165DXK9">
    <property type="interactions" value="128"/>
</dbReference>
<evidence type="ECO:0000256" key="6">
    <source>
        <dbReference type="RuleBase" id="RU003494"/>
    </source>
</evidence>
<dbReference type="SFLD" id="SFLDG00358">
    <property type="entry name" value="Main_(cytGST)"/>
    <property type="match status" value="1"/>
</dbReference>
<dbReference type="InterPro" id="IPR036282">
    <property type="entry name" value="Glutathione-S-Trfase_C_sf"/>
</dbReference>
<dbReference type="Pfam" id="PF00043">
    <property type="entry name" value="GST_C"/>
    <property type="match status" value="1"/>
</dbReference>
<dbReference type="EC" id="2.5.1.18" evidence="2"/>
<dbReference type="EMBL" id="KV424030">
    <property type="protein sequence ID" value="KZT53749.1"/>
    <property type="molecule type" value="Genomic_DNA"/>
</dbReference>
<evidence type="ECO:0000313" key="10">
    <source>
        <dbReference type="Proteomes" id="UP000076842"/>
    </source>
</evidence>
<comment type="similarity">
    <text evidence="1 6">Belongs to the GST superfamily.</text>
</comment>
<dbReference type="PANTHER" id="PTHR44051">
    <property type="entry name" value="GLUTATHIONE S-TRANSFERASE-RELATED"/>
    <property type="match status" value="1"/>
</dbReference>
<evidence type="ECO:0000256" key="5">
    <source>
        <dbReference type="ARBA" id="ARBA00060024"/>
    </source>
</evidence>
<dbReference type="AlphaFoldDB" id="A0A165DXK9"/>
<keyword evidence="3 9" id="KW-0808">Transferase</keyword>
<name>A0A165DXK9_9BASI</name>
<dbReference type="GO" id="GO:0005634">
    <property type="term" value="C:nucleus"/>
    <property type="evidence" value="ECO:0007669"/>
    <property type="project" value="UniProtKB-ARBA"/>
</dbReference>
<comment type="catalytic activity">
    <reaction evidence="4">
        <text>RX + glutathione = an S-substituted glutathione + a halide anion + H(+)</text>
        <dbReference type="Rhea" id="RHEA:16437"/>
        <dbReference type="ChEBI" id="CHEBI:15378"/>
        <dbReference type="ChEBI" id="CHEBI:16042"/>
        <dbReference type="ChEBI" id="CHEBI:17792"/>
        <dbReference type="ChEBI" id="CHEBI:57925"/>
        <dbReference type="ChEBI" id="CHEBI:90779"/>
        <dbReference type="EC" id="2.5.1.18"/>
    </reaction>
</comment>